<accession>A0AA86R051</accession>
<reference evidence="2 3" key="2">
    <citation type="submission" date="2024-07" db="EMBL/GenBank/DDBJ databases">
        <authorList>
            <person name="Akdeniz Z."/>
        </authorList>
    </citation>
    <scope>NUCLEOTIDE SEQUENCE [LARGE SCALE GENOMIC DNA]</scope>
</reference>
<evidence type="ECO:0000313" key="3">
    <source>
        <dbReference type="Proteomes" id="UP001642409"/>
    </source>
</evidence>
<gene>
    <name evidence="2" type="ORF">HINF_LOCUS44453</name>
    <name evidence="1" type="ORF">HINF_LOCUS55415</name>
</gene>
<dbReference type="EMBL" id="CAXDID020000189">
    <property type="protein sequence ID" value="CAL6051615.1"/>
    <property type="molecule type" value="Genomic_DNA"/>
</dbReference>
<protein>
    <submittedName>
        <fullName evidence="2">Hypothetical_protein</fullName>
    </submittedName>
</protein>
<name>A0AA86R051_9EUKA</name>
<keyword evidence="3" id="KW-1185">Reference proteome</keyword>
<evidence type="ECO:0000313" key="1">
    <source>
        <dbReference type="EMBL" id="CAI9967770.1"/>
    </source>
</evidence>
<sequence length="126" mass="14545">MLLLRLSFVRFLSLEMIKISDILFSERFNSVRLGRKQMRWIYSILLQLNVNSVVPYTNSQLTESKFLFKASSHTSGGTFIYNRSYICCKSSISSNLEEPKCFSRSSLLLSALFGKSTIYNFQEEQA</sequence>
<dbReference type="Proteomes" id="UP001642409">
    <property type="component" value="Unassembled WGS sequence"/>
</dbReference>
<dbReference type="AlphaFoldDB" id="A0AA86R051"/>
<dbReference type="EMBL" id="CATOUU010001030">
    <property type="protein sequence ID" value="CAI9967770.1"/>
    <property type="molecule type" value="Genomic_DNA"/>
</dbReference>
<reference evidence="1" key="1">
    <citation type="submission" date="2023-06" db="EMBL/GenBank/DDBJ databases">
        <authorList>
            <person name="Kurt Z."/>
        </authorList>
    </citation>
    <scope>NUCLEOTIDE SEQUENCE</scope>
</reference>
<organism evidence="1">
    <name type="scientific">Hexamita inflata</name>
    <dbReference type="NCBI Taxonomy" id="28002"/>
    <lineage>
        <taxon>Eukaryota</taxon>
        <taxon>Metamonada</taxon>
        <taxon>Diplomonadida</taxon>
        <taxon>Hexamitidae</taxon>
        <taxon>Hexamitinae</taxon>
        <taxon>Hexamita</taxon>
    </lineage>
</organism>
<proteinExistence type="predicted"/>
<comment type="caution">
    <text evidence="1">The sequence shown here is derived from an EMBL/GenBank/DDBJ whole genome shotgun (WGS) entry which is preliminary data.</text>
</comment>
<evidence type="ECO:0000313" key="2">
    <source>
        <dbReference type="EMBL" id="CAL6051615.1"/>
    </source>
</evidence>